<dbReference type="GO" id="GO:0006096">
    <property type="term" value="P:glycolytic process"/>
    <property type="evidence" value="ECO:0007669"/>
    <property type="project" value="UniProtKB-UniRule"/>
</dbReference>
<dbReference type="HAMAP" id="MF_00524">
    <property type="entry name" value="Glucokinase"/>
    <property type="match status" value="1"/>
</dbReference>
<dbReference type="GO" id="GO:0004340">
    <property type="term" value="F:glucokinase activity"/>
    <property type="evidence" value="ECO:0007669"/>
    <property type="project" value="UniProtKB-UniRule"/>
</dbReference>
<dbReference type="Pfam" id="PF02685">
    <property type="entry name" value="Glucokinase"/>
    <property type="match status" value="1"/>
</dbReference>
<keyword evidence="1 3" id="KW-0808">Transferase</keyword>
<name>A0A317C1B9_9GAMM</name>
<dbReference type="PANTHER" id="PTHR47690:SF1">
    <property type="entry name" value="GLUCOKINASE"/>
    <property type="match status" value="1"/>
</dbReference>
<gene>
    <name evidence="3 5" type="primary">glk</name>
    <name evidence="5" type="ORF">DKW60_22660</name>
</gene>
<evidence type="ECO:0000313" key="5">
    <source>
        <dbReference type="EMBL" id="PWQ92147.1"/>
    </source>
</evidence>
<dbReference type="GO" id="GO:0005536">
    <property type="term" value="F:D-glucose binding"/>
    <property type="evidence" value="ECO:0007669"/>
    <property type="project" value="InterPro"/>
</dbReference>
<comment type="caution">
    <text evidence="5">The sequence shown here is derived from an EMBL/GenBank/DDBJ whole genome shotgun (WGS) entry which is preliminary data.</text>
</comment>
<keyword evidence="6" id="KW-1185">Reference proteome</keyword>
<dbReference type="CDD" id="cd24008">
    <property type="entry name" value="ASKHA_NBD_GLK"/>
    <property type="match status" value="1"/>
</dbReference>
<reference evidence="5 6" key="1">
    <citation type="submission" date="2018-05" db="EMBL/GenBank/DDBJ databases">
        <title>Leucothrix arctica sp. nov., isolated from Arctic seawater.</title>
        <authorList>
            <person name="Choi A."/>
            <person name="Baek K."/>
        </authorList>
    </citation>
    <scope>NUCLEOTIDE SEQUENCE [LARGE SCALE GENOMIC DNA]</scope>
    <source>
        <strain evidence="5 6">JCM 18388</strain>
    </source>
</reference>
<keyword evidence="3" id="KW-0067">ATP-binding</keyword>
<dbReference type="SUPFAM" id="SSF53067">
    <property type="entry name" value="Actin-like ATPase domain"/>
    <property type="match status" value="1"/>
</dbReference>
<organism evidence="5 6">
    <name type="scientific">Leucothrix pacifica</name>
    <dbReference type="NCBI Taxonomy" id="1247513"/>
    <lineage>
        <taxon>Bacteria</taxon>
        <taxon>Pseudomonadati</taxon>
        <taxon>Pseudomonadota</taxon>
        <taxon>Gammaproteobacteria</taxon>
        <taxon>Thiotrichales</taxon>
        <taxon>Thiotrichaceae</taxon>
        <taxon>Leucothrix</taxon>
    </lineage>
</organism>
<comment type="subcellular location">
    <subcellularLocation>
        <location evidence="3">Cytoplasm</location>
    </subcellularLocation>
</comment>
<comment type="caution">
    <text evidence="3">Lacks conserved residue(s) required for the propagation of feature annotation.</text>
</comment>
<dbReference type="NCBIfam" id="TIGR00749">
    <property type="entry name" value="glk"/>
    <property type="match status" value="1"/>
</dbReference>
<sequence length="329" mass="34824">MHNNTAIVADLGGTNIRLAISNGIGAQAEHIHTLSVGDYSGLIECIEHYLTLVPDAGATKLSIAAATPITGDQVMLTNRDWGFSISGVCKHFKFEQVKVVNDFTGLALSLPLLTSNDLKQLGGGDANPEGAIALLGAGTGLGVSGLIKSAAGYYPLQGEGGHVTVGATNERELAIFNEFNKRYGHMSAERLLSGTGIGEVYEILCLLDGVEDLNLRPAQISKHAIDKTNPQCEELMTLFCRWFGIVAGNLAISLGSTGGVYIGGGIVPKLGDYFVNSNFRDAFNHKGRFTEYLSAIPVYVIHAPQPALLGASNALDPRFSNLGISYTQS</sequence>
<evidence type="ECO:0000256" key="2">
    <source>
        <dbReference type="ARBA" id="ARBA00022777"/>
    </source>
</evidence>
<evidence type="ECO:0000256" key="4">
    <source>
        <dbReference type="RuleBase" id="RU004046"/>
    </source>
</evidence>
<evidence type="ECO:0000256" key="1">
    <source>
        <dbReference type="ARBA" id="ARBA00022679"/>
    </source>
</evidence>
<keyword evidence="3" id="KW-0324">Glycolysis</keyword>
<dbReference type="Gene3D" id="3.30.420.40">
    <property type="match status" value="1"/>
</dbReference>
<comment type="similarity">
    <text evidence="3 4">Belongs to the bacterial glucokinase family.</text>
</comment>
<dbReference type="EMBL" id="QGKM01000114">
    <property type="protein sequence ID" value="PWQ92147.1"/>
    <property type="molecule type" value="Genomic_DNA"/>
</dbReference>
<dbReference type="InterPro" id="IPR050201">
    <property type="entry name" value="Bacterial_glucokinase"/>
</dbReference>
<dbReference type="PANTHER" id="PTHR47690">
    <property type="entry name" value="GLUCOKINASE"/>
    <property type="match status" value="1"/>
</dbReference>
<dbReference type="EC" id="2.7.1.2" evidence="3"/>
<dbReference type="OrthoDB" id="9800595at2"/>
<protein>
    <recommendedName>
        <fullName evidence="3">Glucokinase</fullName>
        <ecNumber evidence="3">2.7.1.2</ecNumber>
    </recommendedName>
    <alternativeName>
        <fullName evidence="3">Glucose kinase</fullName>
    </alternativeName>
</protein>
<dbReference type="AlphaFoldDB" id="A0A317C1B9"/>
<keyword evidence="3" id="KW-0547">Nucleotide-binding</keyword>
<keyword evidence="3" id="KW-0963">Cytoplasm</keyword>
<dbReference type="InterPro" id="IPR003836">
    <property type="entry name" value="Glucokinase"/>
</dbReference>
<accession>A0A317C1B9</accession>
<dbReference type="RefSeq" id="WP_109839931.1">
    <property type="nucleotide sequence ID" value="NZ_QGKM01000114.1"/>
</dbReference>
<evidence type="ECO:0000256" key="3">
    <source>
        <dbReference type="HAMAP-Rule" id="MF_00524"/>
    </source>
</evidence>
<proteinExistence type="inferred from homology"/>
<evidence type="ECO:0000313" key="6">
    <source>
        <dbReference type="Proteomes" id="UP000245539"/>
    </source>
</evidence>
<dbReference type="GO" id="GO:0005829">
    <property type="term" value="C:cytosol"/>
    <property type="evidence" value="ECO:0007669"/>
    <property type="project" value="TreeGrafter"/>
</dbReference>
<dbReference type="InterPro" id="IPR043129">
    <property type="entry name" value="ATPase_NBD"/>
</dbReference>
<keyword evidence="2 3" id="KW-0418">Kinase</keyword>
<dbReference type="Gene3D" id="3.40.367.20">
    <property type="match status" value="1"/>
</dbReference>
<dbReference type="GO" id="GO:0005524">
    <property type="term" value="F:ATP binding"/>
    <property type="evidence" value="ECO:0007669"/>
    <property type="project" value="UniProtKB-UniRule"/>
</dbReference>
<comment type="catalytic activity">
    <reaction evidence="3">
        <text>D-glucose + ATP = D-glucose 6-phosphate + ADP + H(+)</text>
        <dbReference type="Rhea" id="RHEA:17825"/>
        <dbReference type="ChEBI" id="CHEBI:4167"/>
        <dbReference type="ChEBI" id="CHEBI:15378"/>
        <dbReference type="ChEBI" id="CHEBI:30616"/>
        <dbReference type="ChEBI" id="CHEBI:61548"/>
        <dbReference type="ChEBI" id="CHEBI:456216"/>
        <dbReference type="EC" id="2.7.1.2"/>
    </reaction>
</comment>
<dbReference type="Proteomes" id="UP000245539">
    <property type="component" value="Unassembled WGS sequence"/>
</dbReference>